<evidence type="ECO:0000256" key="1">
    <source>
        <dbReference type="ARBA" id="ARBA00009054"/>
    </source>
</evidence>
<dbReference type="SUPFAM" id="SSF51064">
    <property type="entry name" value="Head domain of nucleotide exchange factor GrpE"/>
    <property type="match status" value="1"/>
</dbReference>
<feature type="compositionally biased region" description="Basic and acidic residues" evidence="6">
    <location>
        <begin position="1"/>
        <end position="11"/>
    </location>
</feature>
<keyword evidence="3" id="KW-0963">Cytoplasm</keyword>
<reference evidence="7 8" key="1">
    <citation type="submission" date="2021-03" db="EMBL/GenBank/DDBJ databases">
        <title>Genomic Encyclopedia of Type Strains, Phase IV (KMG-IV): sequencing the most valuable type-strain genomes for metagenomic binning, comparative biology and taxonomic classification.</title>
        <authorList>
            <person name="Goeker M."/>
        </authorList>
    </citation>
    <scope>NUCLEOTIDE SEQUENCE [LARGE SCALE GENOMIC DNA]</scope>
    <source>
        <strain evidence="7 8">DSM 28650</strain>
    </source>
</reference>
<evidence type="ECO:0000256" key="2">
    <source>
        <dbReference type="ARBA" id="ARBA00023186"/>
    </source>
</evidence>
<dbReference type="Proteomes" id="UP001519308">
    <property type="component" value="Unassembled WGS sequence"/>
</dbReference>
<dbReference type="Gene3D" id="3.90.20.20">
    <property type="match status" value="1"/>
</dbReference>
<feature type="region of interest" description="Disordered" evidence="6">
    <location>
        <begin position="1"/>
        <end position="53"/>
    </location>
</feature>
<accession>A0ABS4JXH1</accession>
<organism evidence="7 8">
    <name type="scientific">Clostridium punense</name>
    <dbReference type="NCBI Taxonomy" id="1054297"/>
    <lineage>
        <taxon>Bacteria</taxon>
        <taxon>Bacillati</taxon>
        <taxon>Bacillota</taxon>
        <taxon>Clostridia</taxon>
        <taxon>Eubacteriales</taxon>
        <taxon>Clostridiaceae</taxon>
        <taxon>Clostridium</taxon>
    </lineage>
</organism>
<evidence type="ECO:0000313" key="8">
    <source>
        <dbReference type="Proteomes" id="UP001519308"/>
    </source>
</evidence>
<comment type="subcellular location">
    <subcellularLocation>
        <location evidence="3">Cytoplasm</location>
    </subcellularLocation>
</comment>
<dbReference type="HAMAP" id="MF_01151">
    <property type="entry name" value="GrpE"/>
    <property type="match status" value="1"/>
</dbReference>
<dbReference type="InterPro" id="IPR009012">
    <property type="entry name" value="GrpE_head"/>
</dbReference>
<dbReference type="NCBIfam" id="NF010757">
    <property type="entry name" value="PRK14160.1"/>
    <property type="match status" value="1"/>
</dbReference>
<evidence type="ECO:0000313" key="7">
    <source>
        <dbReference type="EMBL" id="MBP2020233.1"/>
    </source>
</evidence>
<evidence type="ECO:0000256" key="4">
    <source>
        <dbReference type="RuleBase" id="RU000639"/>
    </source>
</evidence>
<dbReference type="PANTHER" id="PTHR21237:SF23">
    <property type="entry name" value="GRPE PROTEIN HOMOLOG, MITOCHONDRIAL"/>
    <property type="match status" value="1"/>
</dbReference>
<dbReference type="EMBL" id="JAGGLL010000001">
    <property type="protein sequence ID" value="MBP2020233.1"/>
    <property type="molecule type" value="Genomic_DNA"/>
</dbReference>
<dbReference type="RefSeq" id="WP_021283246.1">
    <property type="nucleotide sequence ID" value="NZ_JAGGLL010000001.1"/>
</dbReference>
<dbReference type="Pfam" id="PF01025">
    <property type="entry name" value="GrpE"/>
    <property type="match status" value="1"/>
</dbReference>
<proteinExistence type="inferred from homology"/>
<dbReference type="SUPFAM" id="SSF58014">
    <property type="entry name" value="Coiled-coil domain of nucleotide exchange factor GrpE"/>
    <property type="match status" value="1"/>
</dbReference>
<protein>
    <recommendedName>
        <fullName evidence="3 4">Protein GrpE</fullName>
    </recommendedName>
    <alternativeName>
        <fullName evidence="3">HSP-70 cofactor</fullName>
    </alternativeName>
</protein>
<dbReference type="PRINTS" id="PR00773">
    <property type="entry name" value="GRPEPROTEIN"/>
</dbReference>
<comment type="subunit">
    <text evidence="3">Homodimer.</text>
</comment>
<evidence type="ECO:0000256" key="6">
    <source>
        <dbReference type="SAM" id="MobiDB-lite"/>
    </source>
</evidence>
<comment type="similarity">
    <text evidence="1 3 5">Belongs to the GrpE family.</text>
</comment>
<dbReference type="NCBIfam" id="NF010738">
    <property type="entry name" value="PRK14140.1"/>
    <property type="match status" value="1"/>
</dbReference>
<dbReference type="InterPro" id="IPR013805">
    <property type="entry name" value="GrpE_CC"/>
</dbReference>
<sequence length="211" mass="24415">MHNNFDEKNENSSEINMEDVNKETLNSSEEPNENVEETLEEAEINEDVEFENLSEEDNELFKFKSLKEENKKLQEELDSIKDRLLRTVAEYDNYRKRSIKEKENIYIDACEDVLKEMLPVLDNLERALSVDGNAEDLKKGIEMTVKQFNNSLEKLGVEEVDATGEFDPNLHNAVMHAEDESLGKNQIAEVFQKGYKKGSKVLRYSMVKVVN</sequence>
<evidence type="ECO:0000256" key="5">
    <source>
        <dbReference type="RuleBase" id="RU004478"/>
    </source>
</evidence>
<gene>
    <name evidence="3" type="primary">grpE</name>
    <name evidence="7" type="ORF">J2Z44_000014</name>
</gene>
<dbReference type="PROSITE" id="PS01071">
    <property type="entry name" value="GRPE"/>
    <property type="match status" value="1"/>
</dbReference>
<dbReference type="PANTHER" id="PTHR21237">
    <property type="entry name" value="GRPE PROTEIN"/>
    <property type="match status" value="1"/>
</dbReference>
<dbReference type="InterPro" id="IPR000740">
    <property type="entry name" value="GrpE"/>
</dbReference>
<name>A0ABS4JXH1_9CLOT</name>
<keyword evidence="2 3" id="KW-0143">Chaperone</keyword>
<feature type="compositionally biased region" description="Acidic residues" evidence="6">
    <location>
        <begin position="30"/>
        <end position="53"/>
    </location>
</feature>
<keyword evidence="3 4" id="KW-0346">Stress response</keyword>
<keyword evidence="8" id="KW-1185">Reference proteome</keyword>
<dbReference type="Gene3D" id="2.30.22.10">
    <property type="entry name" value="Head domain of nucleotide exchange factor GrpE"/>
    <property type="match status" value="1"/>
</dbReference>
<dbReference type="CDD" id="cd00446">
    <property type="entry name" value="GrpE"/>
    <property type="match status" value="1"/>
</dbReference>
<comment type="caution">
    <text evidence="7">The sequence shown here is derived from an EMBL/GenBank/DDBJ whole genome shotgun (WGS) entry which is preliminary data.</text>
</comment>
<comment type="function">
    <text evidence="3 4">Participates actively in the response to hyperosmotic and heat shock by preventing the aggregation of stress-denatured proteins, in association with DnaK and GrpE. It is the nucleotide exchange factor for DnaK and may function as a thermosensor. Unfolded proteins bind initially to DnaJ; upon interaction with the DnaJ-bound protein, DnaK hydrolyzes its bound ATP, resulting in the formation of a stable complex. GrpE releases ADP from DnaK; ATP binding to DnaK triggers the release of the substrate protein, thus completing the reaction cycle. Several rounds of ATP-dependent interactions between DnaJ, DnaK and GrpE are required for fully efficient folding.</text>
</comment>
<evidence type="ECO:0000256" key="3">
    <source>
        <dbReference type="HAMAP-Rule" id="MF_01151"/>
    </source>
</evidence>